<dbReference type="RefSeq" id="WP_379959864.1">
    <property type="nucleotide sequence ID" value="NZ_JAUYVI010000007.1"/>
</dbReference>
<comment type="caution">
    <text evidence="1">The sequence shown here is derived from an EMBL/GenBank/DDBJ whole genome shotgun (WGS) entry which is preliminary data.</text>
</comment>
<dbReference type="Proteomes" id="UP001230156">
    <property type="component" value="Unassembled WGS sequence"/>
</dbReference>
<dbReference type="InterPro" id="IPR029055">
    <property type="entry name" value="Ntn_hydrolases_N"/>
</dbReference>
<dbReference type="SUPFAM" id="SSF56235">
    <property type="entry name" value="N-terminal nucleophile aminohydrolases (Ntn hydrolases)"/>
    <property type="match status" value="1"/>
</dbReference>
<keyword evidence="2" id="KW-1185">Reference proteome</keyword>
<sequence>MSVIIALRAEDGRCSWLGCDTMVTGGNLKQDYGPKWLLQEDWAIGVAGHLRTVNLVEHHIESMLRDLNDPYEFALRVREIMKSDGYRASEEEIGPLTLGGALMLARPHGAWVIEADFSITPIAPGAAWAEGSGREVCMGALHVLLTSGGGLAPRDIVQRALDAAMALEVNCGGRTWIHQLG</sequence>
<evidence type="ECO:0000313" key="2">
    <source>
        <dbReference type="Proteomes" id="UP001230156"/>
    </source>
</evidence>
<organism evidence="1 2">
    <name type="scientific">Dongia sedimenti</name>
    <dbReference type="NCBI Taxonomy" id="3064282"/>
    <lineage>
        <taxon>Bacteria</taxon>
        <taxon>Pseudomonadati</taxon>
        <taxon>Pseudomonadota</taxon>
        <taxon>Alphaproteobacteria</taxon>
        <taxon>Rhodospirillales</taxon>
        <taxon>Dongiaceae</taxon>
        <taxon>Dongia</taxon>
    </lineage>
</organism>
<proteinExistence type="predicted"/>
<reference evidence="2" key="1">
    <citation type="submission" date="2023-08" db="EMBL/GenBank/DDBJ databases">
        <title>Rhodospirillaceae gen. nov., a novel taxon isolated from the Yangtze River Yuezi River estuary sludge.</title>
        <authorList>
            <person name="Ruan L."/>
        </authorList>
    </citation>
    <scope>NUCLEOTIDE SEQUENCE [LARGE SCALE GENOMIC DNA]</scope>
    <source>
        <strain evidence="2">R-7</strain>
    </source>
</reference>
<evidence type="ECO:0000313" key="1">
    <source>
        <dbReference type="EMBL" id="MDQ7250505.1"/>
    </source>
</evidence>
<name>A0ABU0YS09_9PROT</name>
<protein>
    <submittedName>
        <fullName evidence="1">Uncharacterized protein</fullName>
    </submittedName>
</protein>
<accession>A0ABU0YS09</accession>
<gene>
    <name evidence="1" type="ORF">Q8A70_22635</name>
</gene>
<dbReference type="EMBL" id="JAUYVI010000007">
    <property type="protein sequence ID" value="MDQ7250505.1"/>
    <property type="molecule type" value="Genomic_DNA"/>
</dbReference>
<dbReference type="Gene3D" id="3.60.20.10">
    <property type="entry name" value="Glutamine Phosphoribosylpyrophosphate, subunit 1, domain 1"/>
    <property type="match status" value="1"/>
</dbReference>